<keyword evidence="7 8" id="KW-0472">Membrane</keyword>
<name>A0A0R3PP18_ANGCS</name>
<evidence type="ECO:0000256" key="6">
    <source>
        <dbReference type="ARBA" id="ARBA00022989"/>
    </source>
</evidence>
<feature type="transmembrane region" description="Helical" evidence="8">
    <location>
        <begin position="56"/>
        <end position="75"/>
    </location>
</feature>
<feature type="transmembrane region" description="Helical" evidence="8">
    <location>
        <begin position="180"/>
        <end position="203"/>
    </location>
</feature>
<feature type="transmembrane region" description="Helical" evidence="8">
    <location>
        <begin position="114"/>
        <end position="132"/>
    </location>
</feature>
<dbReference type="GO" id="GO:0005789">
    <property type="term" value="C:endoplasmic reticulum membrane"/>
    <property type="evidence" value="ECO:0007669"/>
    <property type="project" value="TreeGrafter"/>
</dbReference>
<dbReference type="Pfam" id="PF07690">
    <property type="entry name" value="MFS_1"/>
    <property type="match status" value="2"/>
</dbReference>
<dbReference type="InterPro" id="IPR000849">
    <property type="entry name" value="Sugar_P_transporter"/>
</dbReference>
<feature type="transmembrane region" description="Helical" evidence="8">
    <location>
        <begin position="267"/>
        <end position="288"/>
    </location>
</feature>
<comment type="similarity">
    <text evidence="2">Belongs to the major facilitator superfamily. Organophosphate:Pi antiporter (OPA) (TC 2.A.1.4) family.</text>
</comment>
<reference evidence="12" key="1">
    <citation type="submission" date="2017-02" db="UniProtKB">
        <authorList>
            <consortium name="WormBaseParasite"/>
        </authorList>
    </citation>
    <scope>IDENTIFICATION</scope>
</reference>
<evidence type="ECO:0000256" key="4">
    <source>
        <dbReference type="ARBA" id="ARBA00022597"/>
    </source>
</evidence>
<keyword evidence="3" id="KW-0813">Transport</keyword>
<dbReference type="PANTHER" id="PTHR43184:SF2">
    <property type="entry name" value="MAJOR FACILITATOR SUPERFAMILY (MFS) PROFILE DOMAIN-CONTAINING PROTEIN"/>
    <property type="match status" value="1"/>
</dbReference>
<feature type="transmembrane region" description="Helical" evidence="8">
    <location>
        <begin position="243"/>
        <end position="261"/>
    </location>
</feature>
<dbReference type="PIRSF" id="PIRSF002808">
    <property type="entry name" value="Hexose_phosphate_transp"/>
    <property type="match status" value="1"/>
</dbReference>
<dbReference type="EMBL" id="UYYA01003986">
    <property type="protein sequence ID" value="VDM58480.1"/>
    <property type="molecule type" value="Genomic_DNA"/>
</dbReference>
<comment type="subcellular location">
    <subcellularLocation>
        <location evidence="1">Membrane</location>
        <topology evidence="1">Multi-pass membrane protein</topology>
    </subcellularLocation>
</comment>
<dbReference type="Proteomes" id="UP000267027">
    <property type="component" value="Unassembled WGS sequence"/>
</dbReference>
<feature type="domain" description="Major facilitator superfamily (MFS) profile" evidence="9">
    <location>
        <begin position="163"/>
        <end position="369"/>
    </location>
</feature>
<keyword evidence="11" id="KW-1185">Reference proteome</keyword>
<keyword evidence="6 8" id="KW-1133">Transmembrane helix</keyword>
<evidence type="ECO:0000256" key="5">
    <source>
        <dbReference type="ARBA" id="ARBA00022692"/>
    </source>
</evidence>
<evidence type="ECO:0000313" key="12">
    <source>
        <dbReference type="WBParaSite" id="ACOC_0000689401-mRNA-1"/>
    </source>
</evidence>
<keyword evidence="4" id="KW-0762">Sugar transport</keyword>
<evidence type="ECO:0000256" key="3">
    <source>
        <dbReference type="ARBA" id="ARBA00022448"/>
    </source>
</evidence>
<dbReference type="InterPro" id="IPR011701">
    <property type="entry name" value="MFS"/>
</dbReference>
<dbReference type="STRING" id="334426.A0A0R3PP18"/>
<dbReference type="InterPro" id="IPR036259">
    <property type="entry name" value="MFS_trans_sf"/>
</dbReference>
<dbReference type="InterPro" id="IPR020846">
    <property type="entry name" value="MFS_dom"/>
</dbReference>
<proteinExistence type="inferred from homology"/>
<dbReference type="PROSITE" id="PS50850">
    <property type="entry name" value="MFS"/>
    <property type="match status" value="1"/>
</dbReference>
<dbReference type="OMA" id="QPVGNIF"/>
<reference evidence="10 11" key="2">
    <citation type="submission" date="2018-11" db="EMBL/GenBank/DDBJ databases">
        <authorList>
            <consortium name="Pathogen Informatics"/>
        </authorList>
    </citation>
    <scope>NUCLEOTIDE SEQUENCE [LARGE SCALE GENOMIC DNA]</scope>
    <source>
        <strain evidence="10 11">Costa Rica</strain>
    </source>
</reference>
<protein>
    <submittedName>
        <fullName evidence="12">MFS domain-containing protein</fullName>
    </submittedName>
</protein>
<dbReference type="SUPFAM" id="SSF103473">
    <property type="entry name" value="MFS general substrate transporter"/>
    <property type="match status" value="1"/>
</dbReference>
<keyword evidence="5 8" id="KW-0812">Transmembrane</keyword>
<feature type="transmembrane region" description="Helical" evidence="8">
    <location>
        <begin position="153"/>
        <end position="174"/>
    </location>
</feature>
<evidence type="ECO:0000256" key="1">
    <source>
        <dbReference type="ARBA" id="ARBA00004141"/>
    </source>
</evidence>
<evidence type="ECO:0000259" key="9">
    <source>
        <dbReference type="PROSITE" id="PS50850"/>
    </source>
</evidence>
<sequence>CCFCPLDHFIINFAIYGLYHSARKNLSEVKTSITHDWMDNTTHFPLFVSREEANTFLGSLDATFMIAYACALFFWGWLGDRLNPKHVVVTGMVGSAVMLILFGCLPVWCNFYNIPYYMVTYLVFGLVQACGWPNEITIMANWFDKSNRGFVMGIWASCQPLGNVFGSFFTAWILPHGYEVYCLCNVCLKLVNYAFFFWLPLYLTETYHWKEYQADEISTFYDVGGIVGSVAGGYVSDKVGCRTPVVVIMLISSIGSLFFYIHAGSYMILNAVIMMIVGVTISGPYNLIVSTISIDLGSQPDLASNEQAMSTVTGLLDGTGSIGSAVGQFFIPIMQKTYGWSYVFYLFMDPHDVVGGERRVRSPPQSPAR</sequence>
<dbReference type="OrthoDB" id="3639251at2759"/>
<dbReference type="GO" id="GO:0022857">
    <property type="term" value="F:transmembrane transporter activity"/>
    <property type="evidence" value="ECO:0007669"/>
    <property type="project" value="InterPro"/>
</dbReference>
<dbReference type="AlphaFoldDB" id="A0A0R3PP18"/>
<evidence type="ECO:0000256" key="2">
    <source>
        <dbReference type="ARBA" id="ARBA00009598"/>
    </source>
</evidence>
<accession>A0A0R3PP18</accession>
<dbReference type="Gene3D" id="1.20.1250.20">
    <property type="entry name" value="MFS general substrate transporter like domains"/>
    <property type="match status" value="2"/>
</dbReference>
<feature type="transmembrane region" description="Helical" evidence="8">
    <location>
        <begin position="87"/>
        <end position="108"/>
    </location>
</feature>
<evidence type="ECO:0000256" key="7">
    <source>
        <dbReference type="ARBA" id="ARBA00023136"/>
    </source>
</evidence>
<dbReference type="WBParaSite" id="ACOC_0000689401-mRNA-1">
    <property type="protein sequence ID" value="ACOC_0000689401-mRNA-1"/>
    <property type="gene ID" value="ACOC_0000689401"/>
</dbReference>
<evidence type="ECO:0000313" key="10">
    <source>
        <dbReference type="EMBL" id="VDM58480.1"/>
    </source>
</evidence>
<organism evidence="12">
    <name type="scientific">Angiostrongylus costaricensis</name>
    <name type="common">Nematode worm</name>
    <dbReference type="NCBI Taxonomy" id="334426"/>
    <lineage>
        <taxon>Eukaryota</taxon>
        <taxon>Metazoa</taxon>
        <taxon>Ecdysozoa</taxon>
        <taxon>Nematoda</taxon>
        <taxon>Chromadorea</taxon>
        <taxon>Rhabditida</taxon>
        <taxon>Rhabditina</taxon>
        <taxon>Rhabditomorpha</taxon>
        <taxon>Strongyloidea</taxon>
        <taxon>Metastrongylidae</taxon>
        <taxon>Angiostrongylus</taxon>
    </lineage>
</organism>
<gene>
    <name evidence="10" type="ORF">ACOC_LOCUS6895</name>
</gene>
<evidence type="ECO:0000256" key="8">
    <source>
        <dbReference type="SAM" id="Phobius"/>
    </source>
</evidence>
<dbReference type="PANTHER" id="PTHR43184">
    <property type="entry name" value="MAJOR FACILITATOR SUPERFAMILY TRANSPORTER 16, ISOFORM B"/>
    <property type="match status" value="1"/>
</dbReference>
<evidence type="ECO:0000313" key="11">
    <source>
        <dbReference type="Proteomes" id="UP000267027"/>
    </source>
</evidence>